<sequence>MRDNQNDWRSQALEEFRKNGGKPVAFPVEAKAPQGFYFSKEVDENWFHAVGGANANVTEAFPSSV</sequence>
<evidence type="ECO:0000313" key="1">
    <source>
        <dbReference type="EMBL" id="WMX45059.1"/>
    </source>
</evidence>
<dbReference type="Proteomes" id="UP001250858">
    <property type="component" value="Chromosome"/>
</dbReference>
<evidence type="ECO:0000313" key="2">
    <source>
        <dbReference type="Proteomes" id="UP001250858"/>
    </source>
</evidence>
<proteinExistence type="predicted"/>
<keyword evidence="2" id="KW-1185">Reference proteome</keyword>
<dbReference type="EMBL" id="CP133762">
    <property type="protein sequence ID" value="WMX45059.1"/>
    <property type="molecule type" value="Genomic_DNA"/>
</dbReference>
<name>A0ABY9RV28_9ACTN</name>
<reference evidence="1 2" key="1">
    <citation type="submission" date="2023-09" db="EMBL/GenBank/DDBJ databases">
        <title>Complete genome of Streptomyces roseicoloratus T14.</title>
        <authorList>
            <person name="Bashizi T."/>
            <person name="Kim M.-J."/>
            <person name="Lee G."/>
            <person name="Tagele S.B."/>
            <person name="Shin J.-H."/>
        </authorList>
    </citation>
    <scope>NUCLEOTIDE SEQUENCE [LARGE SCALE GENOMIC DNA]</scope>
    <source>
        <strain evidence="1 2">T14</strain>
    </source>
</reference>
<accession>A0ABY9RV28</accession>
<protein>
    <submittedName>
        <fullName evidence="1">Uncharacterized protein</fullName>
    </submittedName>
</protein>
<dbReference type="RefSeq" id="WP_309548321.1">
    <property type="nucleotide sequence ID" value="NZ_CP133762.1"/>
</dbReference>
<organism evidence="1 2">
    <name type="scientific">Streptomyces roseicoloratus</name>
    <dbReference type="NCBI Taxonomy" id="2508722"/>
    <lineage>
        <taxon>Bacteria</taxon>
        <taxon>Bacillati</taxon>
        <taxon>Actinomycetota</taxon>
        <taxon>Actinomycetes</taxon>
        <taxon>Kitasatosporales</taxon>
        <taxon>Streptomycetaceae</taxon>
        <taxon>Streptomyces</taxon>
    </lineage>
</organism>
<gene>
    <name evidence="1" type="ORF">RGF97_09615</name>
</gene>